<keyword evidence="5" id="KW-1185">Reference proteome</keyword>
<dbReference type="GO" id="GO:0008270">
    <property type="term" value="F:zinc ion binding"/>
    <property type="evidence" value="ECO:0007669"/>
    <property type="project" value="TreeGrafter"/>
</dbReference>
<reference evidence="4 5" key="1">
    <citation type="submission" date="2017-10" db="EMBL/GenBank/DDBJ databases">
        <title>Bacillus sp. nov., a halophilic bacterium isolated from a Yangshapao Lake.</title>
        <authorList>
            <person name="Wang H."/>
        </authorList>
    </citation>
    <scope>NUCLEOTIDE SEQUENCE [LARGE SCALE GENOMIC DNA]</scope>
    <source>
        <strain evidence="4 5">YSP-3</strain>
    </source>
</reference>
<feature type="domain" description="Carbamoyltransferase Kae1-like" evidence="3">
    <location>
        <begin position="120"/>
        <end position="371"/>
    </location>
</feature>
<dbReference type="Gene3D" id="3.30.420.360">
    <property type="match status" value="1"/>
</dbReference>
<accession>A0A2W0HBU9</accession>
<organism evidence="4 5">
    <name type="scientific">Alteribacter lacisalsi</name>
    <dbReference type="NCBI Taxonomy" id="2045244"/>
    <lineage>
        <taxon>Bacteria</taxon>
        <taxon>Bacillati</taxon>
        <taxon>Bacillota</taxon>
        <taxon>Bacilli</taxon>
        <taxon>Bacillales</taxon>
        <taxon>Bacillaceae</taxon>
        <taxon>Alteribacter</taxon>
    </lineage>
</organism>
<dbReference type="EMBL" id="PDOF01000001">
    <property type="protein sequence ID" value="PYZ97480.1"/>
    <property type="molecule type" value="Genomic_DNA"/>
</dbReference>
<evidence type="ECO:0000313" key="5">
    <source>
        <dbReference type="Proteomes" id="UP000248066"/>
    </source>
</evidence>
<dbReference type="InterPro" id="IPR055128">
    <property type="entry name" value="HypF_C_2"/>
</dbReference>
<evidence type="ECO:0008006" key="6">
    <source>
        <dbReference type="Google" id="ProtNLM"/>
    </source>
</evidence>
<dbReference type="PANTHER" id="PTHR42959:SF1">
    <property type="entry name" value="CARBAMOYLTRANSFERASE HYPF"/>
    <property type="match status" value="1"/>
</dbReference>
<evidence type="ECO:0000313" key="4">
    <source>
        <dbReference type="EMBL" id="PYZ97480.1"/>
    </source>
</evidence>
<dbReference type="Pfam" id="PF17788">
    <property type="entry name" value="HypF_C"/>
    <property type="match status" value="1"/>
</dbReference>
<dbReference type="Pfam" id="PF22521">
    <property type="entry name" value="HypF_C_2"/>
    <property type="match status" value="1"/>
</dbReference>
<evidence type="ECO:0000259" key="2">
    <source>
        <dbReference type="Pfam" id="PF17788"/>
    </source>
</evidence>
<dbReference type="AlphaFoldDB" id="A0A2W0HBU9"/>
<comment type="caution">
    <text evidence="4">The sequence shown here is derived from an EMBL/GenBank/DDBJ whole genome shotgun (WGS) entry which is preliminary data.</text>
</comment>
<evidence type="ECO:0000259" key="3">
    <source>
        <dbReference type="Pfam" id="PF22521"/>
    </source>
</evidence>
<proteinExistence type="inferred from homology"/>
<name>A0A2W0HBU9_9BACI</name>
<protein>
    <recommendedName>
        <fullName evidence="6">HypF Kae1-like domain-containing protein</fullName>
    </recommendedName>
</protein>
<dbReference type="PANTHER" id="PTHR42959">
    <property type="entry name" value="CARBAMOYLTRANSFERASE"/>
    <property type="match status" value="1"/>
</dbReference>
<sequence>MPEPVKLETFESGEITEGLLALGSNQKSAFAFGMGSAVYLSAPGGELDSEEAKALFEARLAECRQEKGFEEQMVAADLHPLYETKFIEVKKEAPVIGVQHHHAHHVSCMLDNQIQDPCFGIILDGTGYGTDGCTWGFEFLYGNAAEFRRLAHLRYSPLPGGDRAVMEPWRAAAGMLMEGFPDEGREMAYRFFPGKKEAIDLIDQMVRLRLNTPPAGTCGRLFDVVSAVLGLCHTAAYEGQGAVLLTDCAMKALERGAEAESYSWLSSVKDGVLEIDMMPALWEIMREKSEGKSPDEIALRFHRTVIESCVSVTEKLASVHPKLNRKVVLSGGSFQNPILTKGIAAGLQSKDLTVYTHNRIPCHDGGLAAGQLLIAAGRKQERGG</sequence>
<comment type="similarity">
    <text evidence="1">Belongs to the carbamoyltransferase HypF family.</text>
</comment>
<dbReference type="Proteomes" id="UP000248066">
    <property type="component" value="Unassembled WGS sequence"/>
</dbReference>
<dbReference type="InterPro" id="IPR051060">
    <property type="entry name" value="Carbamoyltrans_HypF-like"/>
</dbReference>
<dbReference type="Gene3D" id="3.30.420.40">
    <property type="match status" value="1"/>
</dbReference>
<gene>
    <name evidence="4" type="ORF">CR205_02465</name>
</gene>
<evidence type="ECO:0000256" key="1">
    <source>
        <dbReference type="ARBA" id="ARBA00008097"/>
    </source>
</evidence>
<dbReference type="GO" id="GO:0051604">
    <property type="term" value="P:protein maturation"/>
    <property type="evidence" value="ECO:0007669"/>
    <property type="project" value="TreeGrafter"/>
</dbReference>
<dbReference type="InterPro" id="IPR041440">
    <property type="entry name" value="HypF_C"/>
</dbReference>
<dbReference type="GO" id="GO:0016743">
    <property type="term" value="F:carboxyl- or carbamoyltransferase activity"/>
    <property type="evidence" value="ECO:0007669"/>
    <property type="project" value="TreeGrafter"/>
</dbReference>
<dbReference type="OrthoDB" id="9808093at2"/>
<dbReference type="RefSeq" id="WP_110516603.1">
    <property type="nucleotide sequence ID" value="NZ_PDOF01000001.1"/>
</dbReference>
<feature type="domain" description="HypF Kae1-like" evidence="2">
    <location>
        <begin position="17"/>
        <end position="111"/>
    </location>
</feature>